<reference evidence="1 2" key="1">
    <citation type="submission" date="2016-10" db="EMBL/GenBank/DDBJ databases">
        <authorList>
            <person name="Varghese N."/>
            <person name="Submissions S."/>
        </authorList>
    </citation>
    <scope>NUCLEOTIDE SEQUENCE [LARGE SCALE GENOMIC DNA]</scope>
    <source>
        <strain evidence="1 2">CDM_1</strain>
    </source>
</reference>
<protein>
    <submittedName>
        <fullName evidence="1">Transposase (Or an inactivated derivative)</fullName>
    </submittedName>
</protein>
<dbReference type="PANTHER" id="PTHR39967:SF1">
    <property type="entry name" value="ISH14-TYPE TRANSPOSASE HSIRS44"/>
    <property type="match status" value="1"/>
</dbReference>
<dbReference type="InterPro" id="IPR047930">
    <property type="entry name" value="Transpos_IS6"/>
</dbReference>
<sequence>MPENARLNGCLDEINLDFVEREATPRLLMKLSIQLHLAGLSLSNTVSILEIFGVERARSTVHNWVHKADLQPEEGQRPDHVAVDETVIRLNDEQYWLYAAVDPETNELLHTKLEPTTTKVLAHSFLTELSEKHDVGDAVFLVDGSHSLQDACQRHGFDFRYEKHGNRNAVERVFREIKRRTICFSNCFSNAEAETADEWIRSFSFAWNQLI</sequence>
<gene>
    <name evidence="1" type="ORF">SAMN05192552_10582</name>
</gene>
<dbReference type="RefSeq" id="WP_149782639.1">
    <property type="nucleotide sequence ID" value="NZ_FMZP01000058.1"/>
</dbReference>
<evidence type="ECO:0000313" key="1">
    <source>
        <dbReference type="EMBL" id="SDD85077.1"/>
    </source>
</evidence>
<evidence type="ECO:0000313" key="2">
    <source>
        <dbReference type="Proteomes" id="UP000324021"/>
    </source>
</evidence>
<dbReference type="InterPro" id="IPR012337">
    <property type="entry name" value="RNaseH-like_sf"/>
</dbReference>
<proteinExistence type="predicted"/>
<dbReference type="NCBIfam" id="NF033587">
    <property type="entry name" value="transpos_IS6"/>
    <property type="match status" value="1"/>
</dbReference>
<dbReference type="EMBL" id="FMZP01000058">
    <property type="protein sequence ID" value="SDD85077.1"/>
    <property type="molecule type" value="Genomic_DNA"/>
</dbReference>
<name>A0A1G6Y5U7_9EURY</name>
<dbReference type="PANTHER" id="PTHR39967">
    <property type="match status" value="1"/>
</dbReference>
<dbReference type="AlphaFoldDB" id="A0A1G6Y5U7"/>
<dbReference type="SUPFAM" id="SSF53098">
    <property type="entry name" value="Ribonuclease H-like"/>
    <property type="match status" value="1"/>
</dbReference>
<accession>A0A1G6Y5U7</accession>
<dbReference type="Proteomes" id="UP000324021">
    <property type="component" value="Unassembled WGS sequence"/>
</dbReference>
<organism evidence="1 2">
    <name type="scientific">Natrinema hispanicum</name>
    <dbReference type="NCBI Taxonomy" id="392421"/>
    <lineage>
        <taxon>Archaea</taxon>
        <taxon>Methanobacteriati</taxon>
        <taxon>Methanobacteriota</taxon>
        <taxon>Stenosarchaea group</taxon>
        <taxon>Halobacteria</taxon>
        <taxon>Halobacteriales</taxon>
        <taxon>Natrialbaceae</taxon>
        <taxon>Natrinema</taxon>
    </lineage>
</organism>